<dbReference type="GO" id="GO:0005737">
    <property type="term" value="C:cytoplasm"/>
    <property type="evidence" value="ECO:0007669"/>
    <property type="project" value="UniProtKB-SubCell"/>
</dbReference>
<sequence length="944" mass="105264">MNTIKITNARVHNLKDVSVEIPKNKLTVITGLSGSGKSSLAFDTIYAEGQRRYAESLNSYARQFMDVNDKPDVDEILGLSPTIAIDQKNTSTNPRSTVGTVTEIYDHLRLLFSKIGVQYCPETNKSVKQYTPGEIAEKVRNTARSGEEIVILSPIILNKEIKANQLLPNLEKSGFNSLRVNGVQMNLLALKKYKFEPKKKYDVEIVIETIKDIKKQKVVEDVEKALDLSNGSVVILNLKTGDEDLYTTYPFCSESGKTFEPIEPRSFSFNSPHGACTRCTGLGYTLNVDSSLIIPNPRLTLAEGAIQPWTRIVGNQTYYQKLLKVVSEKQKFDINKPVKDLSKKVMDLVLYGTDGQTYQLDNKTVRFEGVIPNLTQRHAETDSEYVRKEIEQYMRESICPVCQGKRLKQNSLAVRINNYSISDIVEMSIEDTLEFFKKLLDPKKTDDVPIFTKSEKLIAEPLLKESIKRLENLKKVGLSYLTLDRSFATLSGGESQRIRLSSQLSTGLSEVIYVLDEPSIGLHSKDNDKLIDTLKALRDSGNTVIVVEHDRAIMEAADYLIDIGPGAGIYGGEIMAQGTPKKVSETDSLTGQYIANREEIPIPKKQSKGNGKSIFIQGATAFNLKNIDVEIPLGKFVCVTGVSGSGKSTLISGILSKALHKHFYRAKAEPAAHTKITGFNFIDKVITINQSPIGRTPRSNPATYTGVFTPIRDLFTDVPEAKIRSYDAGMFSFNVKGGGRCEACSGEGYKRIPMQFLNDVFIECPECEGKRYNREALEIHYKRKNIADVLEMTVEEAYIFFREIPNISDKLQVLRDVGLGYLHLGQPATTLSGGEAQRIKLATELSRRATGKTLYILDEPTTGLHFEDIKRLLHVLNELVKKGNTILTIEHNLDVVKCSDWVIDMGPEGGKFGGQIVAVGTPKDISKVKESWTGQYLKKEIFNK</sequence>
<dbReference type="PANTHER" id="PTHR43152:SF1">
    <property type="entry name" value="UVRA PROTEIN"/>
    <property type="match status" value="1"/>
</dbReference>
<evidence type="ECO:0000256" key="2">
    <source>
        <dbReference type="ARBA" id="ARBA00022490"/>
    </source>
</evidence>
<evidence type="ECO:0000256" key="4">
    <source>
        <dbReference type="ARBA" id="ARBA00022737"/>
    </source>
</evidence>
<feature type="domain" description="ABC transporter" evidence="17">
    <location>
        <begin position="609"/>
        <end position="938"/>
    </location>
</feature>
<comment type="similarity">
    <text evidence="14">Belongs to the ABC transporter superfamily. UvrA family.</text>
</comment>
<name>A0A2M7Z7P4_9BACT</name>
<dbReference type="PANTHER" id="PTHR43152">
    <property type="entry name" value="UVRABC SYSTEM PROTEIN A"/>
    <property type="match status" value="1"/>
</dbReference>
<dbReference type="PROSITE" id="PS00211">
    <property type="entry name" value="ABC_TRANSPORTER_1"/>
    <property type="match status" value="2"/>
</dbReference>
<dbReference type="Gene3D" id="1.20.1580.10">
    <property type="entry name" value="ABC transporter ATPase like domain"/>
    <property type="match status" value="2"/>
</dbReference>
<keyword evidence="5" id="KW-0547">Nucleotide-binding</keyword>
<evidence type="ECO:0000256" key="15">
    <source>
        <dbReference type="ARBA" id="ARBA00039316"/>
    </source>
</evidence>
<keyword evidence="6" id="KW-0227">DNA damage</keyword>
<dbReference type="InterPro" id="IPR017871">
    <property type="entry name" value="ABC_transporter-like_CS"/>
</dbReference>
<dbReference type="InterPro" id="IPR003439">
    <property type="entry name" value="ABC_transporter-like_ATP-bd"/>
</dbReference>
<dbReference type="GO" id="GO:0005524">
    <property type="term" value="F:ATP binding"/>
    <property type="evidence" value="ECO:0007669"/>
    <property type="project" value="UniProtKB-KW"/>
</dbReference>
<dbReference type="GO" id="GO:0016887">
    <property type="term" value="F:ATP hydrolysis activity"/>
    <property type="evidence" value="ECO:0007669"/>
    <property type="project" value="InterPro"/>
</dbReference>
<evidence type="ECO:0000256" key="16">
    <source>
        <dbReference type="ARBA" id="ARBA00042156"/>
    </source>
</evidence>
<dbReference type="EMBL" id="PFVJ01000011">
    <property type="protein sequence ID" value="PJA90373.1"/>
    <property type="molecule type" value="Genomic_DNA"/>
</dbReference>
<keyword evidence="8" id="KW-0863">Zinc-finger</keyword>
<evidence type="ECO:0000256" key="7">
    <source>
        <dbReference type="ARBA" id="ARBA00022769"/>
    </source>
</evidence>
<dbReference type="InterPro" id="IPR041102">
    <property type="entry name" value="UvrA_inter"/>
</dbReference>
<dbReference type="PROSITE" id="PS50893">
    <property type="entry name" value="ABC_TRANSPORTER_2"/>
    <property type="match status" value="1"/>
</dbReference>
<dbReference type="GO" id="GO:0003677">
    <property type="term" value="F:DNA binding"/>
    <property type="evidence" value="ECO:0007669"/>
    <property type="project" value="UniProtKB-KW"/>
</dbReference>
<dbReference type="Pfam" id="PF17755">
    <property type="entry name" value="UvrA_DNA-bind"/>
    <property type="match status" value="1"/>
</dbReference>
<dbReference type="GO" id="GO:0004518">
    <property type="term" value="F:nuclease activity"/>
    <property type="evidence" value="ECO:0007669"/>
    <property type="project" value="UniProtKB-KW"/>
</dbReference>
<keyword evidence="9" id="KW-0862">Zinc</keyword>
<keyword evidence="4" id="KW-0677">Repeat</keyword>
<evidence type="ECO:0000256" key="6">
    <source>
        <dbReference type="ARBA" id="ARBA00022763"/>
    </source>
</evidence>
<dbReference type="NCBIfam" id="NF001503">
    <property type="entry name" value="PRK00349.1"/>
    <property type="match status" value="1"/>
</dbReference>
<reference evidence="19" key="1">
    <citation type="submission" date="2017-09" db="EMBL/GenBank/DDBJ databases">
        <title>Depth-based differentiation of microbial function through sediment-hosted aquifers and enrichment of novel symbionts in the deep terrestrial subsurface.</title>
        <authorList>
            <person name="Probst A.J."/>
            <person name="Ladd B."/>
            <person name="Jarett J.K."/>
            <person name="Geller-Mcgrath D.E."/>
            <person name="Sieber C.M.K."/>
            <person name="Emerson J.B."/>
            <person name="Anantharaman K."/>
            <person name="Thomas B.C."/>
            <person name="Malmstrom R."/>
            <person name="Stieglmeier M."/>
            <person name="Klingl A."/>
            <person name="Woyke T."/>
            <person name="Ryan C.M."/>
            <person name="Banfield J.F."/>
        </authorList>
    </citation>
    <scope>NUCLEOTIDE SEQUENCE [LARGE SCALE GENOMIC DNA]</scope>
</reference>
<dbReference type="CDD" id="cd03271">
    <property type="entry name" value="ABC_UvrA_II"/>
    <property type="match status" value="1"/>
</dbReference>
<dbReference type="Proteomes" id="UP000230843">
    <property type="component" value="Unassembled WGS sequence"/>
</dbReference>
<dbReference type="SUPFAM" id="SSF52540">
    <property type="entry name" value="P-loop containing nucleoside triphosphate hydrolases"/>
    <property type="match status" value="2"/>
</dbReference>
<protein>
    <recommendedName>
        <fullName evidence="15">UvrABC system protein A</fullName>
    </recommendedName>
    <alternativeName>
        <fullName evidence="16">Excinuclease ABC subunit A</fullName>
    </alternativeName>
</protein>
<dbReference type="GO" id="GO:0008270">
    <property type="term" value="F:zinc ion binding"/>
    <property type="evidence" value="ECO:0007669"/>
    <property type="project" value="UniProtKB-KW"/>
</dbReference>
<dbReference type="Pfam" id="PF17760">
    <property type="entry name" value="UvrA_inter"/>
    <property type="match status" value="1"/>
</dbReference>
<dbReference type="Gene3D" id="3.30.1490.20">
    <property type="entry name" value="ATP-grasp fold, A domain"/>
    <property type="match status" value="1"/>
</dbReference>
<evidence type="ECO:0000256" key="11">
    <source>
        <dbReference type="ARBA" id="ARBA00022881"/>
    </source>
</evidence>
<dbReference type="GO" id="GO:0009380">
    <property type="term" value="C:excinuclease repair complex"/>
    <property type="evidence" value="ECO:0007669"/>
    <property type="project" value="InterPro"/>
</dbReference>
<evidence type="ECO:0000256" key="8">
    <source>
        <dbReference type="ARBA" id="ARBA00022771"/>
    </source>
</evidence>
<dbReference type="AlphaFoldDB" id="A0A2M7Z7P4"/>
<comment type="subcellular location">
    <subcellularLocation>
        <location evidence="1">Cytoplasm</location>
    </subcellularLocation>
</comment>
<evidence type="ECO:0000313" key="18">
    <source>
        <dbReference type="EMBL" id="PJA90373.1"/>
    </source>
</evidence>
<keyword evidence="13" id="KW-0234">DNA repair</keyword>
<comment type="caution">
    <text evidence="18">The sequence shown here is derived from an EMBL/GenBank/DDBJ whole genome shotgun (WGS) entry which is preliminary data.</text>
</comment>
<evidence type="ECO:0000256" key="1">
    <source>
        <dbReference type="ARBA" id="ARBA00004496"/>
    </source>
</evidence>
<keyword evidence="2" id="KW-0963">Cytoplasm</keyword>
<accession>A0A2M7Z7P4</accession>
<evidence type="ECO:0000256" key="9">
    <source>
        <dbReference type="ARBA" id="ARBA00022833"/>
    </source>
</evidence>
<keyword evidence="3" id="KW-0479">Metal-binding</keyword>
<dbReference type="InterPro" id="IPR027417">
    <property type="entry name" value="P-loop_NTPase"/>
</dbReference>
<dbReference type="InterPro" id="IPR004602">
    <property type="entry name" value="UvrA"/>
</dbReference>
<dbReference type="InterPro" id="IPR041552">
    <property type="entry name" value="UvrA_DNA-bd"/>
</dbReference>
<organism evidence="18 19">
    <name type="scientific">Candidatus Magasanikbacteria bacterium CG_4_9_14_3_um_filter_32_9</name>
    <dbReference type="NCBI Taxonomy" id="1974644"/>
    <lineage>
        <taxon>Bacteria</taxon>
        <taxon>Candidatus Magasanikiibacteriota</taxon>
    </lineage>
</organism>
<gene>
    <name evidence="18" type="ORF">CO137_00465</name>
</gene>
<keyword evidence="11" id="KW-0267">Excision nuclease</keyword>
<proteinExistence type="inferred from homology"/>
<evidence type="ECO:0000256" key="5">
    <source>
        <dbReference type="ARBA" id="ARBA00022741"/>
    </source>
</evidence>
<dbReference type="NCBIfam" id="TIGR00630">
    <property type="entry name" value="uvra"/>
    <property type="match status" value="1"/>
</dbReference>
<evidence type="ECO:0000256" key="13">
    <source>
        <dbReference type="ARBA" id="ARBA00023204"/>
    </source>
</evidence>
<keyword evidence="12" id="KW-0238">DNA-binding</keyword>
<evidence type="ECO:0000313" key="19">
    <source>
        <dbReference type="Proteomes" id="UP000230843"/>
    </source>
</evidence>
<evidence type="ECO:0000256" key="3">
    <source>
        <dbReference type="ARBA" id="ARBA00022723"/>
    </source>
</evidence>
<evidence type="ECO:0000256" key="10">
    <source>
        <dbReference type="ARBA" id="ARBA00022840"/>
    </source>
</evidence>
<dbReference type="Gene3D" id="1.10.8.280">
    <property type="entry name" value="ABC transporter ATPase domain-like"/>
    <property type="match status" value="1"/>
</dbReference>
<evidence type="ECO:0000259" key="17">
    <source>
        <dbReference type="PROSITE" id="PS50893"/>
    </source>
</evidence>
<dbReference type="Gene3D" id="3.40.50.300">
    <property type="entry name" value="P-loop containing nucleotide triphosphate hydrolases"/>
    <property type="match status" value="2"/>
</dbReference>
<evidence type="ECO:0000256" key="12">
    <source>
        <dbReference type="ARBA" id="ARBA00023125"/>
    </source>
</evidence>
<keyword evidence="10" id="KW-0067">ATP-binding</keyword>
<evidence type="ECO:0000256" key="14">
    <source>
        <dbReference type="ARBA" id="ARBA00038000"/>
    </source>
</evidence>
<dbReference type="InterPro" id="IPR013815">
    <property type="entry name" value="ATP_grasp_subdomain_1"/>
</dbReference>
<keyword evidence="7" id="KW-0228">DNA excision</keyword>
<dbReference type="GO" id="GO:0006289">
    <property type="term" value="P:nucleotide-excision repair"/>
    <property type="evidence" value="ECO:0007669"/>
    <property type="project" value="InterPro"/>
</dbReference>